<proteinExistence type="predicted"/>
<feature type="transmembrane region" description="Helical" evidence="2">
    <location>
        <begin position="717"/>
        <end position="740"/>
    </location>
</feature>
<gene>
    <name evidence="4" type="ORF">BDV33DRAFT_186594</name>
</gene>
<dbReference type="AlphaFoldDB" id="A0A5N6F9H1"/>
<reference evidence="4 5" key="1">
    <citation type="submission" date="2019-04" db="EMBL/GenBank/DDBJ databases">
        <title>Fungal friends and foes A comparative genomics study of 23 Aspergillus species from section Flavi.</title>
        <authorList>
            <consortium name="DOE Joint Genome Institute"/>
            <person name="Kjaerbolling I."/>
            <person name="Vesth T.C."/>
            <person name="Frisvad J.C."/>
            <person name="Nybo J.L."/>
            <person name="Theobald S."/>
            <person name="Kildgaard S."/>
            <person name="Petersen T.I."/>
            <person name="Kuo A."/>
            <person name="Sato A."/>
            <person name="Lyhne E.K."/>
            <person name="Kogle M.E."/>
            <person name="Wiebenga A."/>
            <person name="Kun R.S."/>
            <person name="Lubbers R.J."/>
            <person name="Makela M.R."/>
            <person name="Barry K."/>
            <person name="Chovatia M."/>
            <person name="Clum A."/>
            <person name="Daum C."/>
            <person name="Haridas S."/>
            <person name="He G."/>
            <person name="LaButti K."/>
            <person name="Lipzen A."/>
            <person name="Mondo S."/>
            <person name="Pangilinan J."/>
            <person name="Riley R."/>
            <person name="Salamov A."/>
            <person name="Simmons B.A."/>
            <person name="Magnuson J.K."/>
            <person name="Henrissat B."/>
            <person name="Mortensen U.H."/>
            <person name="Larsen T.O."/>
            <person name="De vries R.P."/>
            <person name="Grigoriev I.V."/>
            <person name="Machida M."/>
            <person name="Baker S.E."/>
            <person name="Andersen M.R."/>
        </authorList>
    </citation>
    <scope>NUCLEOTIDE SEQUENCE [LARGE SCALE GENOMIC DNA]</scope>
    <source>
        <strain evidence="4 5">CBS 126849</strain>
    </source>
</reference>
<evidence type="ECO:0000256" key="1">
    <source>
        <dbReference type="SAM" id="MobiDB-lite"/>
    </source>
</evidence>
<keyword evidence="2" id="KW-0472">Membrane</keyword>
<accession>A0A5N6F9H1</accession>
<feature type="transmembrane region" description="Helical" evidence="2">
    <location>
        <begin position="98"/>
        <end position="123"/>
    </location>
</feature>
<evidence type="ECO:0000313" key="4">
    <source>
        <dbReference type="EMBL" id="KAB8226516.1"/>
    </source>
</evidence>
<dbReference type="Pfam" id="PF20163">
    <property type="entry name" value="DUF6536"/>
    <property type="match status" value="1"/>
</dbReference>
<feature type="transmembrane region" description="Helical" evidence="2">
    <location>
        <begin position="490"/>
        <end position="514"/>
    </location>
</feature>
<dbReference type="PANTHER" id="PTHR35395:SF1">
    <property type="entry name" value="DUF6536 DOMAIN-CONTAINING PROTEIN"/>
    <property type="match status" value="1"/>
</dbReference>
<evidence type="ECO:0000313" key="5">
    <source>
        <dbReference type="Proteomes" id="UP000326799"/>
    </source>
</evidence>
<evidence type="ECO:0000259" key="3">
    <source>
        <dbReference type="Pfam" id="PF20163"/>
    </source>
</evidence>
<feature type="region of interest" description="Disordered" evidence="1">
    <location>
        <begin position="838"/>
        <end position="859"/>
    </location>
</feature>
<name>A0A5N6F9H1_9EURO</name>
<organism evidence="4 5">
    <name type="scientific">Aspergillus novoparasiticus</name>
    <dbReference type="NCBI Taxonomy" id="986946"/>
    <lineage>
        <taxon>Eukaryota</taxon>
        <taxon>Fungi</taxon>
        <taxon>Dikarya</taxon>
        <taxon>Ascomycota</taxon>
        <taxon>Pezizomycotina</taxon>
        <taxon>Eurotiomycetes</taxon>
        <taxon>Eurotiomycetidae</taxon>
        <taxon>Eurotiales</taxon>
        <taxon>Aspergillaceae</taxon>
        <taxon>Aspergillus</taxon>
        <taxon>Aspergillus subgen. Circumdati</taxon>
    </lineage>
</organism>
<feature type="transmembrane region" description="Helical" evidence="2">
    <location>
        <begin position="676"/>
        <end position="697"/>
    </location>
</feature>
<protein>
    <recommendedName>
        <fullName evidence="3">DUF6536 domain-containing protein</fullName>
    </recommendedName>
</protein>
<feature type="region of interest" description="Disordered" evidence="1">
    <location>
        <begin position="1"/>
        <end position="41"/>
    </location>
</feature>
<feature type="transmembrane region" description="Helical" evidence="2">
    <location>
        <begin position="608"/>
        <end position="632"/>
    </location>
</feature>
<keyword evidence="2" id="KW-1133">Transmembrane helix</keyword>
<keyword evidence="2" id="KW-0812">Transmembrane</keyword>
<evidence type="ECO:0000256" key="2">
    <source>
        <dbReference type="SAM" id="Phobius"/>
    </source>
</evidence>
<feature type="domain" description="DUF6536" evidence="3">
    <location>
        <begin position="95"/>
        <end position="250"/>
    </location>
</feature>
<dbReference type="PANTHER" id="PTHR35395">
    <property type="entry name" value="DUF6536 DOMAIN-CONTAINING PROTEIN"/>
    <property type="match status" value="1"/>
</dbReference>
<feature type="transmembrane region" description="Helical" evidence="2">
    <location>
        <begin position="213"/>
        <end position="234"/>
    </location>
</feature>
<keyword evidence="5" id="KW-1185">Reference proteome</keyword>
<dbReference type="Proteomes" id="UP000326799">
    <property type="component" value="Unassembled WGS sequence"/>
</dbReference>
<dbReference type="InterPro" id="IPR046623">
    <property type="entry name" value="DUF6536"/>
</dbReference>
<dbReference type="EMBL" id="ML733391">
    <property type="protein sequence ID" value="KAB8226516.1"/>
    <property type="molecule type" value="Genomic_DNA"/>
</dbReference>
<feature type="transmembrane region" description="Helical" evidence="2">
    <location>
        <begin position="774"/>
        <end position="794"/>
    </location>
</feature>
<sequence>MNTEEHEQVGPPTESLLDSPLSGDDANRDQQNSKKKPSWSIPKSSLRLLRRLTYSKICDACSPKGKPFIERLRTFASLDNIPLLRDTSFEPGEEWIKGALLCAWGAGAILAVNIILTVIAVGISYTKPSNRLNVESLVLYQGSCSRTEGWKTGLHLLINILSTGLLAASNYVMQCLCAPSRAATDLVHATHGWLDIGTMSLRNFARMDNRRKILWVTLLMSSLPIHMLFNSAVFSSIATTSFDKVIIPTDLASNESLVASRDAEKFLNHTGFGAEDIRKDLSNGALHNISLADCYSKLRREFNTEIGLLLLATNRDYTYGLSRGPANDTNTEDLNDIWRYRYTGSMEVPRMRFYPQDWHVSGLKHWTYPVWSFRDPDCTGTHDLSDDWQRYDEYYVQRANQYYDGRMPKESYIDLDSLFNYVFIYNPDESDLRSYLNTTLAWYNQTWASQLAVRIDKPIGSDDWGSYASLDPQVYASYCLIKRADQHCGLYLNLPICLAVISANIIKITCMYMAARTRHKDILLTVGDALASFLDRPDVTAKDKCLISWSDLKGRSARESHPIERIVATSTSIPLMIMQAERATPGGAYSTILPRDKRWYHAVGWRRWTVAIVFFLTCLAASIFLYVLGITYSDFSDPFGSDRGIGQPSVSTMMFHYHSVTALVLIANSPQLVFSILYYLCNSILSCMLVAAEYNGFASQRKTLRVSWPRGLQRSTYYLSIPWRYGIPLLGISVSLHWMLSQSIFLVVIHGLDAGNATVDWTESDYQACGYSPLAMFLTLIILVVAMAVLGGLAMRPLRSYMPLAAHCSFAIAAACHPPGDDHEASLKPVMWGEVPQARRHDDTSDDLSNGSSSESNRDGHGLRYAHCTFTSKEVISPCLNRFYR</sequence>